<dbReference type="CDD" id="cd01310">
    <property type="entry name" value="TatD_DNAse"/>
    <property type="match status" value="1"/>
</dbReference>
<protein>
    <recommendedName>
        <fullName evidence="4">Hydrolase TatD</fullName>
    </recommendedName>
</protein>
<feature type="binding site" evidence="1">
    <location>
        <position position="121"/>
    </location>
    <ligand>
        <name>a divalent metal cation</name>
        <dbReference type="ChEBI" id="CHEBI:60240"/>
        <label>2</label>
    </ligand>
</feature>
<keyword evidence="3" id="KW-1185">Reference proteome</keyword>
<dbReference type="PANTHER" id="PTHR46124">
    <property type="entry name" value="D-AMINOACYL-TRNA DEACYLASE"/>
    <property type="match status" value="1"/>
</dbReference>
<dbReference type="SUPFAM" id="SSF51556">
    <property type="entry name" value="Metallo-dependent hydrolases"/>
    <property type="match status" value="1"/>
</dbReference>
<accession>A0A066ZPM3</accession>
<dbReference type="GO" id="GO:0016788">
    <property type="term" value="F:hydrolase activity, acting on ester bonds"/>
    <property type="evidence" value="ECO:0007669"/>
    <property type="project" value="InterPro"/>
</dbReference>
<dbReference type="Proteomes" id="UP000027341">
    <property type="component" value="Unassembled WGS sequence"/>
</dbReference>
<dbReference type="PANTHER" id="PTHR46124:SF3">
    <property type="entry name" value="HYDROLASE"/>
    <property type="match status" value="1"/>
</dbReference>
<dbReference type="Pfam" id="PF01026">
    <property type="entry name" value="TatD_DNase"/>
    <property type="match status" value="1"/>
</dbReference>
<comment type="caution">
    <text evidence="2">The sequence shown here is derived from an EMBL/GenBank/DDBJ whole genome shotgun (WGS) entry which is preliminary data.</text>
</comment>
<evidence type="ECO:0008006" key="4">
    <source>
        <dbReference type="Google" id="ProtNLM"/>
    </source>
</evidence>
<evidence type="ECO:0000256" key="1">
    <source>
        <dbReference type="PIRSR" id="PIRSR005902-1"/>
    </source>
</evidence>
<evidence type="ECO:0000313" key="2">
    <source>
        <dbReference type="EMBL" id="KDN95748.1"/>
    </source>
</evidence>
<evidence type="ECO:0000313" key="3">
    <source>
        <dbReference type="Proteomes" id="UP000027341"/>
    </source>
</evidence>
<feature type="binding site" evidence="1">
    <location>
        <position position="171"/>
    </location>
    <ligand>
        <name>a divalent metal cation</name>
        <dbReference type="ChEBI" id="CHEBI:60240"/>
        <label>1</label>
    </ligand>
</feature>
<dbReference type="PIRSF" id="PIRSF005902">
    <property type="entry name" value="DNase_TatD"/>
    <property type="match status" value="1"/>
</dbReference>
<reference evidence="2 3" key="1">
    <citation type="submission" date="2014-04" db="EMBL/GenBank/DDBJ databases">
        <title>Draft genome sequence of Hydrogenovibrio marinus MH-110, a model organism for aerobic H2 metabolism.</title>
        <authorList>
            <person name="Cha H.J."/>
            <person name="Jo B.H."/>
            <person name="Hwang B.H."/>
        </authorList>
    </citation>
    <scope>NUCLEOTIDE SEQUENCE [LARGE SCALE GENOMIC DNA]</scope>
    <source>
        <strain evidence="2 3">MH-110</strain>
    </source>
</reference>
<dbReference type="STRING" id="28885.EI16_05485"/>
<dbReference type="InterPro" id="IPR032466">
    <property type="entry name" value="Metal_Hydrolase"/>
</dbReference>
<gene>
    <name evidence="2" type="ORF">EI16_05485</name>
</gene>
<name>A0A066ZPM3_HYDMR</name>
<dbReference type="AlphaFoldDB" id="A0A066ZPM3"/>
<feature type="binding site" evidence="1">
    <location>
        <position position="61"/>
    </location>
    <ligand>
        <name>a divalent metal cation</name>
        <dbReference type="ChEBI" id="CHEBI:60240"/>
        <label>1</label>
    </ligand>
</feature>
<dbReference type="GO" id="GO:0046872">
    <property type="term" value="F:metal ion binding"/>
    <property type="evidence" value="ECO:0007669"/>
    <property type="project" value="UniProtKB-KW"/>
</dbReference>
<organism evidence="2 3">
    <name type="scientific">Hydrogenovibrio marinus</name>
    <dbReference type="NCBI Taxonomy" id="28885"/>
    <lineage>
        <taxon>Bacteria</taxon>
        <taxon>Pseudomonadati</taxon>
        <taxon>Pseudomonadota</taxon>
        <taxon>Gammaproteobacteria</taxon>
        <taxon>Thiotrichales</taxon>
        <taxon>Piscirickettsiaceae</taxon>
        <taxon>Hydrogenovibrio</taxon>
    </lineage>
</organism>
<sequence length="225" mass="25271">MSVSKSPEDWLPNIDISSNYQNIYPALGIHPWFVRNSHSLEDDLIRLDELVSSEHIKVLGEIGLDFAEEYLSTQSIQERYFAAQVELSAKRGLSLSIHCRKAFDAVLSELKENNIERAVMHGFSGSHEQAKPFIEMGYKLGVGPQVLNLQSTKYEKLVKYAPLDSLVLETDAPYSKFGSEMNLPQRLQAISERIAAIKMVSLEEVVSTSYNSARLILGLNNHDAE</sequence>
<dbReference type="EMBL" id="JMIU01000001">
    <property type="protein sequence ID" value="KDN95748.1"/>
    <property type="molecule type" value="Genomic_DNA"/>
</dbReference>
<dbReference type="GO" id="GO:0005829">
    <property type="term" value="C:cytosol"/>
    <property type="evidence" value="ECO:0007669"/>
    <property type="project" value="TreeGrafter"/>
</dbReference>
<keyword evidence="1" id="KW-0479">Metal-binding</keyword>
<proteinExistence type="predicted"/>
<dbReference type="Gene3D" id="3.20.20.140">
    <property type="entry name" value="Metal-dependent hydrolases"/>
    <property type="match status" value="1"/>
</dbReference>
<feature type="binding site" evidence="1">
    <location>
        <position position="98"/>
    </location>
    <ligand>
        <name>a divalent metal cation</name>
        <dbReference type="ChEBI" id="CHEBI:60240"/>
        <label>2</label>
    </ligand>
</feature>
<dbReference type="InterPro" id="IPR001130">
    <property type="entry name" value="TatD-like"/>
</dbReference>